<dbReference type="InterPro" id="IPR008503">
    <property type="entry name" value="Asp_endopeptidase"/>
</dbReference>
<comment type="caution">
    <text evidence="2">The sequence shown here is derived from an EMBL/GenBank/DDBJ whole genome shotgun (WGS) entry which is preliminary data.</text>
</comment>
<dbReference type="InterPro" id="IPR021109">
    <property type="entry name" value="Peptidase_aspartic_dom_sf"/>
</dbReference>
<protein>
    <recommendedName>
        <fullName evidence="1">Retropepsin-like aspartic endopeptidase domain-containing protein</fullName>
    </recommendedName>
</protein>
<dbReference type="eggNOG" id="COG4067">
    <property type="taxonomic scope" value="Bacteria"/>
</dbReference>
<name>A4BNJ3_9GAMM</name>
<dbReference type="EMBL" id="AAOF01000002">
    <property type="protein sequence ID" value="EAR22792.1"/>
    <property type="molecule type" value="Genomic_DNA"/>
</dbReference>
<organism evidence="2 3">
    <name type="scientific">Nitrococcus mobilis Nb-231</name>
    <dbReference type="NCBI Taxonomy" id="314278"/>
    <lineage>
        <taxon>Bacteria</taxon>
        <taxon>Pseudomonadati</taxon>
        <taxon>Pseudomonadota</taxon>
        <taxon>Gammaproteobacteria</taxon>
        <taxon>Chromatiales</taxon>
        <taxon>Ectothiorhodospiraceae</taxon>
        <taxon>Nitrococcus</taxon>
    </lineage>
</organism>
<accession>A4BNJ3</accession>
<dbReference type="Proteomes" id="UP000003374">
    <property type="component" value="Unassembled WGS sequence"/>
</dbReference>
<dbReference type="AlphaFoldDB" id="A4BNJ3"/>
<dbReference type="Pfam" id="PF05618">
    <property type="entry name" value="Zn_protease"/>
    <property type="match status" value="1"/>
</dbReference>
<proteinExistence type="predicted"/>
<dbReference type="PANTHER" id="PTHR38037">
    <property type="entry name" value="ZN_PROTEASE DOMAIN-CONTAINING PROTEIN"/>
    <property type="match status" value="1"/>
</dbReference>
<dbReference type="SUPFAM" id="SSF50630">
    <property type="entry name" value="Acid proteases"/>
    <property type="match status" value="1"/>
</dbReference>
<reference evidence="2 3" key="1">
    <citation type="submission" date="2006-02" db="EMBL/GenBank/DDBJ databases">
        <authorList>
            <person name="Waterbury J."/>
            <person name="Ferriera S."/>
            <person name="Johnson J."/>
            <person name="Kravitz S."/>
            <person name="Halpern A."/>
            <person name="Remington K."/>
            <person name="Beeson K."/>
            <person name="Tran B."/>
            <person name="Rogers Y.-H."/>
            <person name="Friedman R."/>
            <person name="Venter J.C."/>
        </authorList>
    </citation>
    <scope>NUCLEOTIDE SEQUENCE [LARGE SCALE GENOMIC DNA]</scope>
    <source>
        <strain evidence="2 3">Nb-231</strain>
    </source>
</reference>
<gene>
    <name evidence="2" type="ORF">NB231_10078</name>
</gene>
<evidence type="ECO:0000259" key="1">
    <source>
        <dbReference type="Pfam" id="PF05618"/>
    </source>
</evidence>
<dbReference type="RefSeq" id="WP_005002148.1">
    <property type="nucleotide sequence ID" value="NZ_CH672427.1"/>
</dbReference>
<dbReference type="HOGENOM" id="CLU_099424_1_1_6"/>
<dbReference type="PANTHER" id="PTHR38037:SF1">
    <property type="entry name" value="ATP-DEPENDENT ZINC PROTEASE DOMAIN-CONTAINING PROTEIN-RELATED"/>
    <property type="match status" value="1"/>
</dbReference>
<feature type="domain" description="Retropepsin-like aspartic endopeptidase" evidence="1">
    <location>
        <begin position="15"/>
        <end position="148"/>
    </location>
</feature>
<dbReference type="Gene3D" id="2.40.70.10">
    <property type="entry name" value="Acid Proteases"/>
    <property type="match status" value="1"/>
</dbReference>
<dbReference type="STRING" id="314278.NB231_10078"/>
<sequence length="165" mass="18266">MVGVSGARSRSRLWVGWREWVALPTLGVARIKAKVDTGAATSALHAIHVRRYRDNGTDRVSFEVHPVQRCTGTTVHCLADVVAERVVTSSTGHRERRLVIRTPVLIAGRRWSIKLTLTNRDNMGFRMLLGRRAMKGRLLVDPGASYLAGAADGEFAAGSRRHRSR</sequence>
<dbReference type="OrthoDB" id="9782977at2"/>
<evidence type="ECO:0000313" key="2">
    <source>
        <dbReference type="EMBL" id="EAR22792.1"/>
    </source>
</evidence>
<evidence type="ECO:0000313" key="3">
    <source>
        <dbReference type="Proteomes" id="UP000003374"/>
    </source>
</evidence>
<keyword evidence="3" id="KW-1185">Reference proteome</keyword>